<gene>
    <name evidence="3" type="ORF">PLA107_034520</name>
</gene>
<dbReference type="RefSeq" id="WP_005742563.1">
    <property type="nucleotide sequence ID" value="NZ_CP031226.1"/>
</dbReference>
<sequence>MIQLKKGSRISLAKPDGSALRAVSMGLGWDGARGIFGGAKSVDLDASVLLLDANKALVDQVWFRQLHSRCGSISHSGDNRTGAGDGDDETIKVNLAALPANVQYLVFTVNSYSGQSFNDVENAYCNLYDESGTKVAQFNLSEKGRHTGLIMACIYRKDDAWKVNALGIQSSGNVAQDMINIIRDSI</sequence>
<dbReference type="InterPro" id="IPR003325">
    <property type="entry name" value="TerD"/>
</dbReference>
<feature type="domain" description="TerD" evidence="2">
    <location>
        <begin position="2"/>
        <end position="173"/>
    </location>
</feature>
<dbReference type="AlphaFoldDB" id="A0AAD0PX02"/>
<name>A0AAD0PX02_PSEAV</name>
<dbReference type="GeneID" id="39474806"/>
<dbReference type="Gene3D" id="2.60.60.30">
    <property type="entry name" value="sav2460 like domains"/>
    <property type="match status" value="1"/>
</dbReference>
<dbReference type="Pfam" id="PF02342">
    <property type="entry name" value="TerD"/>
    <property type="match status" value="1"/>
</dbReference>
<dbReference type="CDD" id="cd06974">
    <property type="entry name" value="TerD_like"/>
    <property type="match status" value="1"/>
</dbReference>
<protein>
    <submittedName>
        <fullName evidence="3">TerD family protein</fullName>
    </submittedName>
</protein>
<dbReference type="Proteomes" id="UP000006426">
    <property type="component" value="Plasmid pmppla107"/>
</dbReference>
<keyword evidence="3" id="KW-0614">Plasmid</keyword>
<dbReference type="PANTHER" id="PTHR32097:SF17">
    <property type="entry name" value="CAMP-BINDING PROTEIN 1-RELATED"/>
    <property type="match status" value="1"/>
</dbReference>
<dbReference type="GO" id="GO:0046690">
    <property type="term" value="P:response to tellurium ion"/>
    <property type="evidence" value="ECO:0007669"/>
    <property type="project" value="UniProtKB-KW"/>
</dbReference>
<keyword evidence="1" id="KW-0778">Tellurium resistance</keyword>
<evidence type="ECO:0000313" key="3">
    <source>
        <dbReference type="EMBL" id="AXH60298.1"/>
    </source>
</evidence>
<evidence type="ECO:0000313" key="4">
    <source>
        <dbReference type="Proteomes" id="UP000006426"/>
    </source>
</evidence>
<geneLocation type="plasmid" evidence="4">
    <name>pmppla107</name>
</geneLocation>
<organism evidence="3 4">
    <name type="scientific">Pseudomonas amygdali pv. lachrymans str. M301315</name>
    <dbReference type="NCBI Taxonomy" id="629260"/>
    <lineage>
        <taxon>Bacteria</taxon>
        <taxon>Pseudomonadati</taxon>
        <taxon>Pseudomonadota</taxon>
        <taxon>Gammaproteobacteria</taxon>
        <taxon>Pseudomonadales</taxon>
        <taxon>Pseudomonadaceae</taxon>
        <taxon>Pseudomonas</taxon>
        <taxon>Pseudomonas amygdali</taxon>
    </lineage>
</organism>
<dbReference type="InterPro" id="IPR051324">
    <property type="entry name" value="Stress/Tellurium_Resist"/>
</dbReference>
<evidence type="ECO:0000256" key="1">
    <source>
        <dbReference type="ARBA" id="ARBA00022686"/>
    </source>
</evidence>
<dbReference type="EMBL" id="CP031226">
    <property type="protein sequence ID" value="AXH60298.1"/>
    <property type="molecule type" value="Genomic_DNA"/>
</dbReference>
<accession>A0AAD0PX02</accession>
<dbReference type="PANTHER" id="PTHR32097">
    <property type="entry name" value="CAMP-BINDING PROTEIN 1-RELATED"/>
    <property type="match status" value="1"/>
</dbReference>
<proteinExistence type="predicted"/>
<evidence type="ECO:0000259" key="2">
    <source>
        <dbReference type="Pfam" id="PF02342"/>
    </source>
</evidence>
<reference evidence="3 4" key="1">
    <citation type="journal article" date="2011" name="PLoS Pathog.">
        <title>Dynamic evolution of pathogenicity revealed by sequencing and comparative genomics of 19 Pseudomonas syringae isolates.</title>
        <authorList>
            <person name="Baltrus D.A."/>
            <person name="Nishimura M.T."/>
            <person name="Romanchuk A."/>
            <person name="Chang J.H."/>
            <person name="Mukhtar M.S."/>
            <person name="Cherkis K."/>
            <person name="Roach J."/>
            <person name="Grant S.R."/>
            <person name="Jones C.D."/>
            <person name="Dangl J.L."/>
        </authorList>
    </citation>
    <scope>NUCLEOTIDE SEQUENCE [LARGE SCALE GENOMIC DNA]</scope>
    <source>
        <strain evidence="3 4">M301315</strain>
    </source>
</reference>